<dbReference type="RefSeq" id="WP_357784432.1">
    <property type="nucleotide sequence ID" value="NZ_JBFAKC010000006.1"/>
</dbReference>
<evidence type="ECO:0000259" key="2">
    <source>
        <dbReference type="Pfam" id="PF05257"/>
    </source>
</evidence>
<gene>
    <name evidence="3" type="ORF">AB0I48_16430</name>
</gene>
<keyword evidence="1" id="KW-0472">Membrane</keyword>
<comment type="caution">
    <text evidence="3">The sequence shown here is derived from an EMBL/GenBank/DDBJ whole genome shotgun (WGS) entry which is preliminary data.</text>
</comment>
<evidence type="ECO:0000313" key="3">
    <source>
        <dbReference type="EMBL" id="MEV0709147.1"/>
    </source>
</evidence>
<evidence type="ECO:0000256" key="1">
    <source>
        <dbReference type="SAM" id="Phobius"/>
    </source>
</evidence>
<dbReference type="Pfam" id="PF05257">
    <property type="entry name" value="CHAP"/>
    <property type="match status" value="1"/>
</dbReference>
<accession>A0ABV3FUP1</accession>
<feature type="domain" description="Peptidase C51" evidence="2">
    <location>
        <begin position="89"/>
        <end position="178"/>
    </location>
</feature>
<organism evidence="3 4">
    <name type="scientific">Nocardia aurea</name>
    <dbReference type="NCBI Taxonomy" id="2144174"/>
    <lineage>
        <taxon>Bacteria</taxon>
        <taxon>Bacillati</taxon>
        <taxon>Actinomycetota</taxon>
        <taxon>Actinomycetes</taxon>
        <taxon>Mycobacteriales</taxon>
        <taxon>Nocardiaceae</taxon>
        <taxon>Nocardia</taxon>
    </lineage>
</organism>
<reference evidence="3 4" key="1">
    <citation type="submission" date="2024-06" db="EMBL/GenBank/DDBJ databases">
        <title>The Natural Products Discovery Center: Release of the First 8490 Sequenced Strains for Exploring Actinobacteria Biosynthetic Diversity.</title>
        <authorList>
            <person name="Kalkreuter E."/>
            <person name="Kautsar S.A."/>
            <person name="Yang D."/>
            <person name="Bader C.D."/>
            <person name="Teijaro C.N."/>
            <person name="Fluegel L."/>
            <person name="Davis C.M."/>
            <person name="Simpson J.R."/>
            <person name="Lauterbach L."/>
            <person name="Steele A.D."/>
            <person name="Gui C."/>
            <person name="Meng S."/>
            <person name="Li G."/>
            <person name="Viehrig K."/>
            <person name="Ye F."/>
            <person name="Su P."/>
            <person name="Kiefer A.F."/>
            <person name="Nichols A."/>
            <person name="Cepeda A.J."/>
            <person name="Yan W."/>
            <person name="Fan B."/>
            <person name="Jiang Y."/>
            <person name="Adhikari A."/>
            <person name="Zheng C.-J."/>
            <person name="Schuster L."/>
            <person name="Cowan T.M."/>
            <person name="Smanski M.J."/>
            <person name="Chevrette M.G."/>
            <person name="De Carvalho L.P.S."/>
            <person name="Shen B."/>
        </authorList>
    </citation>
    <scope>NUCLEOTIDE SEQUENCE [LARGE SCALE GENOMIC DNA]</scope>
    <source>
        <strain evidence="3 4">NPDC050403</strain>
    </source>
</reference>
<keyword evidence="4" id="KW-1185">Reference proteome</keyword>
<keyword evidence="1" id="KW-0812">Transmembrane</keyword>
<proteinExistence type="predicted"/>
<sequence>MSRGQSTRTRAGLWITVGILAVALAAGAALGVRWWQSHNPRAAVVGESPAEFPAIDRAALDPAQARLVAVVEREFADPGDGTKYSEGVDEPWCADFVSWVMREAGSALENPHSGSWRIPGVYTLQEYYQNAGRFTPIAADYRPRTGDVLLYGDSSPFTQHTNIVLEVENGLVTTIGGNEFGEVRIHRFALAGVAGVVGFGRL</sequence>
<dbReference type="Proteomes" id="UP001551695">
    <property type="component" value="Unassembled WGS sequence"/>
</dbReference>
<name>A0ABV3FUP1_9NOCA</name>
<keyword evidence="1" id="KW-1133">Transmembrane helix</keyword>
<dbReference type="InterPro" id="IPR007921">
    <property type="entry name" value="CHAP_dom"/>
</dbReference>
<evidence type="ECO:0000313" key="4">
    <source>
        <dbReference type="Proteomes" id="UP001551695"/>
    </source>
</evidence>
<protein>
    <submittedName>
        <fullName evidence="3">CHAP domain-containing protein</fullName>
    </submittedName>
</protein>
<feature type="transmembrane region" description="Helical" evidence="1">
    <location>
        <begin position="12"/>
        <end position="35"/>
    </location>
</feature>
<dbReference type="EMBL" id="JBFAKC010000006">
    <property type="protein sequence ID" value="MEV0709147.1"/>
    <property type="molecule type" value="Genomic_DNA"/>
</dbReference>